<proteinExistence type="predicted"/>
<feature type="chain" id="PRO_5007508019" description="Solute-binding protein family 3/N-terminal domain-containing protein" evidence="2">
    <location>
        <begin position="28"/>
        <end position="262"/>
    </location>
</feature>
<dbReference type="InterPro" id="IPR001638">
    <property type="entry name" value="Solute-binding_3/MltF_N"/>
</dbReference>
<protein>
    <recommendedName>
        <fullName evidence="3">Solute-binding protein family 3/N-terminal domain-containing protein</fullName>
    </recommendedName>
</protein>
<evidence type="ECO:0000256" key="2">
    <source>
        <dbReference type="SAM" id="SignalP"/>
    </source>
</evidence>
<dbReference type="PANTHER" id="PTHR35936">
    <property type="entry name" value="MEMBRANE-BOUND LYTIC MUREIN TRANSGLYCOSYLASE F"/>
    <property type="match status" value="1"/>
</dbReference>
<evidence type="ECO:0000313" key="5">
    <source>
        <dbReference type="Proteomes" id="UP000076066"/>
    </source>
</evidence>
<dbReference type="Pfam" id="PF00497">
    <property type="entry name" value="SBP_bac_3"/>
    <property type="match status" value="1"/>
</dbReference>
<feature type="signal peptide" evidence="2">
    <location>
        <begin position="1"/>
        <end position="27"/>
    </location>
</feature>
<evidence type="ECO:0000256" key="1">
    <source>
        <dbReference type="ARBA" id="ARBA00022729"/>
    </source>
</evidence>
<reference evidence="4 5" key="1">
    <citation type="submission" date="2016-02" db="EMBL/GenBank/DDBJ databases">
        <title>Complete Genome of H5569, the type strain of the newly described species Haematospirillium jordaniae.</title>
        <authorList>
            <person name="Nicholson A.C."/>
            <person name="Humrighouse B.W."/>
            <person name="Loparov V."/>
            <person name="McQuiston J.R."/>
        </authorList>
    </citation>
    <scope>NUCLEOTIDE SEQUENCE [LARGE SCALE GENOMIC DNA]</scope>
    <source>
        <strain evidence="4 5">H5569</strain>
    </source>
</reference>
<dbReference type="Proteomes" id="UP000076066">
    <property type="component" value="Chromosome"/>
</dbReference>
<dbReference type="SUPFAM" id="SSF53850">
    <property type="entry name" value="Periplasmic binding protein-like II"/>
    <property type="match status" value="1"/>
</dbReference>
<keyword evidence="1 2" id="KW-0732">Signal</keyword>
<dbReference type="Gene3D" id="3.40.190.10">
    <property type="entry name" value="Periplasmic binding protein-like II"/>
    <property type="match status" value="2"/>
</dbReference>
<evidence type="ECO:0000259" key="3">
    <source>
        <dbReference type="SMART" id="SM00062"/>
    </source>
</evidence>
<name>A0A143DFV4_9PROT</name>
<evidence type="ECO:0000313" key="4">
    <source>
        <dbReference type="EMBL" id="AMW35439.1"/>
    </source>
</evidence>
<dbReference type="AlphaFoldDB" id="A0A143DFV4"/>
<dbReference type="PANTHER" id="PTHR35936:SF35">
    <property type="entry name" value="L-CYSTINE-BINDING PROTEIN TCYJ"/>
    <property type="match status" value="1"/>
</dbReference>
<keyword evidence="5" id="KW-1185">Reference proteome</keyword>
<dbReference type="EMBL" id="CP014525">
    <property type="protein sequence ID" value="AMW35439.1"/>
    <property type="molecule type" value="Genomic_DNA"/>
</dbReference>
<organism evidence="4 5">
    <name type="scientific">Haematospirillum jordaniae</name>
    <dbReference type="NCBI Taxonomy" id="1549855"/>
    <lineage>
        <taxon>Bacteria</taxon>
        <taxon>Pseudomonadati</taxon>
        <taxon>Pseudomonadota</taxon>
        <taxon>Alphaproteobacteria</taxon>
        <taxon>Rhodospirillales</taxon>
        <taxon>Novispirillaceae</taxon>
        <taxon>Haematospirillum</taxon>
    </lineage>
</organism>
<gene>
    <name evidence="4" type="ORF">AY555_09930</name>
</gene>
<feature type="domain" description="Solute-binding protein family 3/N-terminal" evidence="3">
    <location>
        <begin position="31"/>
        <end position="251"/>
    </location>
</feature>
<dbReference type="KEGG" id="hjo:AY555_09930"/>
<accession>A0A143DFV4</accession>
<sequence length="262" mass="28750">METAMLPRTTAVFAWLGIALFSLTAHAQSKDIHFGLADNAPLGGVHNGQADGVFGIAGTHILKTMGYNPIALQLPFSRLYESIHRGAIDVAGSTMKTPERSLLAHYTIPLLTEYNVIIVHKGDAFPFENLSQLSGKRLGAIAGFEFPTLRSVKDLNLERVHNEEDNIRKVAAKRLDGAILSSIRGLHTLERSGLANEVELLPLSIGRVDLGFALSSTFFNTEDVDRFNQAITDLKQSPEWDHILDETGTKSLIHDWPLATMP</sequence>
<dbReference type="SMART" id="SM00062">
    <property type="entry name" value="PBPb"/>
    <property type="match status" value="1"/>
</dbReference>
<dbReference type="STRING" id="1549855.AY555_09930"/>